<dbReference type="PANTHER" id="PTHR30363:SF44">
    <property type="entry name" value="AGA OPERON TRANSCRIPTIONAL REPRESSOR-RELATED"/>
    <property type="match status" value="1"/>
</dbReference>
<sequence>MDGIQRRAAMARFIEENDGADVQTLAERFGVSAITVRRDRKILAEQNILSPTHGGAVPAGFMYGELAYAQKVDVNVPLKKLIAKRAAELVPDNSIVILDAGTTTLELARLLMSRKLSVVTPDLQIALLLAQSPSVKVFIPGGEVDLETRSLLDSKAAHVLRETNAAISFVGIATWDASKGVSSSSIAKQEIKRTIMQQASETYLLVDSTKYGTCNPWSVAPLSDFDGIITDDGLSAKARKDIAGAEGNLLIVN</sequence>
<accession>A0ABV0BLQ7</accession>
<dbReference type="InterPro" id="IPR001034">
    <property type="entry name" value="DeoR_HTH"/>
</dbReference>
<dbReference type="Proteomes" id="UP001418637">
    <property type="component" value="Unassembled WGS sequence"/>
</dbReference>
<protein>
    <submittedName>
        <fullName evidence="4">DeoR/GlpR family DNA-binding transcription regulator</fullName>
    </submittedName>
</protein>
<keyword evidence="5" id="KW-1185">Reference proteome</keyword>
<dbReference type="PANTHER" id="PTHR30363">
    <property type="entry name" value="HTH-TYPE TRANSCRIPTIONAL REGULATOR SRLR-RELATED"/>
    <property type="match status" value="1"/>
</dbReference>
<gene>
    <name evidence="4" type="ORF">WJT86_09120</name>
</gene>
<organism evidence="4 5">
    <name type="scientific">Hohaiivirga grylli</name>
    <dbReference type="NCBI Taxonomy" id="3133970"/>
    <lineage>
        <taxon>Bacteria</taxon>
        <taxon>Pseudomonadati</taxon>
        <taxon>Pseudomonadota</taxon>
        <taxon>Alphaproteobacteria</taxon>
        <taxon>Hyphomicrobiales</taxon>
        <taxon>Methylobacteriaceae</taxon>
        <taxon>Hohaiivirga</taxon>
    </lineage>
</organism>
<evidence type="ECO:0000256" key="1">
    <source>
        <dbReference type="ARBA" id="ARBA00023015"/>
    </source>
</evidence>
<name>A0ABV0BLQ7_9HYPH</name>
<evidence type="ECO:0000259" key="3">
    <source>
        <dbReference type="PROSITE" id="PS51000"/>
    </source>
</evidence>
<dbReference type="PRINTS" id="PR00037">
    <property type="entry name" value="HTHLACR"/>
</dbReference>
<dbReference type="Gene3D" id="3.40.50.1360">
    <property type="match status" value="1"/>
</dbReference>
<dbReference type="Pfam" id="PF00455">
    <property type="entry name" value="DeoRC"/>
    <property type="match status" value="1"/>
</dbReference>
<evidence type="ECO:0000313" key="4">
    <source>
        <dbReference type="EMBL" id="MEN3931216.1"/>
    </source>
</evidence>
<dbReference type="EMBL" id="JBBYXI010000003">
    <property type="protein sequence ID" value="MEN3931216.1"/>
    <property type="molecule type" value="Genomic_DNA"/>
</dbReference>
<dbReference type="Gene3D" id="1.10.10.10">
    <property type="entry name" value="Winged helix-like DNA-binding domain superfamily/Winged helix DNA-binding domain"/>
    <property type="match status" value="1"/>
</dbReference>
<dbReference type="SUPFAM" id="SSF46785">
    <property type="entry name" value="Winged helix' DNA-binding domain"/>
    <property type="match status" value="1"/>
</dbReference>
<dbReference type="InterPro" id="IPR050313">
    <property type="entry name" value="Carb_Metab_HTH_regulators"/>
</dbReference>
<proteinExistence type="predicted"/>
<dbReference type="Pfam" id="PF08220">
    <property type="entry name" value="HTH_DeoR"/>
    <property type="match status" value="1"/>
</dbReference>
<dbReference type="InterPro" id="IPR037171">
    <property type="entry name" value="NagB/RpiA_transferase-like"/>
</dbReference>
<feature type="domain" description="HTH deoR-type" evidence="3">
    <location>
        <begin position="3"/>
        <end position="58"/>
    </location>
</feature>
<dbReference type="InterPro" id="IPR014036">
    <property type="entry name" value="DeoR-like_C"/>
</dbReference>
<reference evidence="4 5" key="1">
    <citation type="submission" date="2024-04" db="EMBL/GenBank/DDBJ databases">
        <title>A novel species isolated from cricket.</title>
        <authorList>
            <person name="Wang H.-C."/>
        </authorList>
    </citation>
    <scope>NUCLEOTIDE SEQUENCE [LARGE SCALE GENOMIC DNA]</scope>
    <source>
        <strain evidence="4 5">WL0021</strain>
    </source>
</reference>
<evidence type="ECO:0000313" key="5">
    <source>
        <dbReference type="Proteomes" id="UP001418637"/>
    </source>
</evidence>
<dbReference type="GO" id="GO:0003677">
    <property type="term" value="F:DNA binding"/>
    <property type="evidence" value="ECO:0007669"/>
    <property type="project" value="UniProtKB-KW"/>
</dbReference>
<dbReference type="InterPro" id="IPR036388">
    <property type="entry name" value="WH-like_DNA-bd_sf"/>
</dbReference>
<comment type="caution">
    <text evidence="4">The sequence shown here is derived from an EMBL/GenBank/DDBJ whole genome shotgun (WGS) entry which is preliminary data.</text>
</comment>
<dbReference type="InterPro" id="IPR036390">
    <property type="entry name" value="WH_DNA-bd_sf"/>
</dbReference>
<dbReference type="PROSITE" id="PS51000">
    <property type="entry name" value="HTH_DEOR_2"/>
    <property type="match status" value="1"/>
</dbReference>
<keyword evidence="2" id="KW-0804">Transcription</keyword>
<dbReference type="RefSeq" id="WP_346337254.1">
    <property type="nucleotide sequence ID" value="NZ_JBBYXI010000003.1"/>
</dbReference>
<keyword evidence="4" id="KW-0238">DNA-binding</keyword>
<keyword evidence="1" id="KW-0805">Transcription regulation</keyword>
<dbReference type="SMART" id="SM00420">
    <property type="entry name" value="HTH_DEOR"/>
    <property type="match status" value="1"/>
</dbReference>
<evidence type="ECO:0000256" key="2">
    <source>
        <dbReference type="ARBA" id="ARBA00023163"/>
    </source>
</evidence>
<dbReference type="SUPFAM" id="SSF100950">
    <property type="entry name" value="NagB/RpiA/CoA transferase-like"/>
    <property type="match status" value="1"/>
</dbReference>
<dbReference type="SMART" id="SM01134">
    <property type="entry name" value="DeoRC"/>
    <property type="match status" value="1"/>
</dbReference>